<sequence length="303" mass="35999">MYANTTATQEIEEAKRQALLNNILATLRGEDNHLIPFEWVRFLNPRGEHYIGTQTILVDQIIGSVDRYDEFDQHFLPLTHHLDERWVAIRKAQIEGKELPPIQVYKVGEGYFVKDGNHRVSVAKSTHQKYIDAEVIELDVNITPHPGESLKDMIIRSERVEFYRTTQLDELRPNHAEIDFTTPGRYDILLEHIRTRQYYLGIQEQREVSWEEAVGSWYDKLYWHVVRNLRKHNVLGKFPGRTEADIYLWIMDHRYFLTEQLGHDVGSEYATLNFKDHFRPHWWERLGQRMQLLRKKIVPSPQV</sequence>
<evidence type="ECO:0000313" key="2">
    <source>
        <dbReference type="EMBL" id="GEM48057.1"/>
    </source>
</evidence>
<dbReference type="SUPFAM" id="SSF110849">
    <property type="entry name" value="ParB/Sulfiredoxin"/>
    <property type="match status" value="1"/>
</dbReference>
<proteinExistence type="predicted"/>
<evidence type="ECO:0000313" key="3">
    <source>
        <dbReference type="Proteomes" id="UP000321306"/>
    </source>
</evidence>
<accession>A0A511N6G9</accession>
<reference evidence="2 3" key="1">
    <citation type="submission" date="2019-07" db="EMBL/GenBank/DDBJ databases">
        <title>Whole genome shotgun sequence of Deinococcus cellulosilyticus NBRC 106333.</title>
        <authorList>
            <person name="Hosoyama A."/>
            <person name="Uohara A."/>
            <person name="Ohji S."/>
            <person name="Ichikawa N."/>
        </authorList>
    </citation>
    <scope>NUCLEOTIDE SEQUENCE [LARGE SCALE GENOMIC DNA]</scope>
    <source>
        <strain evidence="2 3">NBRC 106333</strain>
    </source>
</reference>
<keyword evidence="3" id="KW-1185">Reference proteome</keyword>
<gene>
    <name evidence="2" type="ORF">DC3_36920</name>
</gene>
<dbReference type="EMBL" id="BJXB01000017">
    <property type="protein sequence ID" value="GEM48057.1"/>
    <property type="molecule type" value="Genomic_DNA"/>
</dbReference>
<dbReference type="Proteomes" id="UP000321306">
    <property type="component" value="Unassembled WGS sequence"/>
</dbReference>
<dbReference type="RefSeq" id="WP_146886810.1">
    <property type="nucleotide sequence ID" value="NZ_BJXB01000017.1"/>
</dbReference>
<name>A0A511N6G9_DEIC1</name>
<organism evidence="2 3">
    <name type="scientific">Deinococcus cellulosilyticus (strain DSM 18568 / NBRC 106333 / KACC 11606 / 5516J-15)</name>
    <dbReference type="NCBI Taxonomy" id="1223518"/>
    <lineage>
        <taxon>Bacteria</taxon>
        <taxon>Thermotogati</taxon>
        <taxon>Deinococcota</taxon>
        <taxon>Deinococci</taxon>
        <taxon>Deinococcales</taxon>
        <taxon>Deinococcaceae</taxon>
        <taxon>Deinococcus</taxon>
    </lineage>
</organism>
<dbReference type="Pfam" id="PF13224">
    <property type="entry name" value="DUF4032"/>
    <property type="match status" value="1"/>
</dbReference>
<comment type="caution">
    <text evidence="2">The sequence shown here is derived from an EMBL/GenBank/DDBJ whole genome shotgun (WGS) entry which is preliminary data.</text>
</comment>
<dbReference type="AlphaFoldDB" id="A0A511N6G9"/>
<evidence type="ECO:0000259" key="1">
    <source>
        <dbReference type="Pfam" id="PF13224"/>
    </source>
</evidence>
<dbReference type="InterPro" id="IPR036086">
    <property type="entry name" value="ParB/Sulfiredoxin_sf"/>
</dbReference>
<dbReference type="OrthoDB" id="1100724at2"/>
<feature type="domain" description="DUF4032" evidence="1">
    <location>
        <begin position="201"/>
        <end position="274"/>
    </location>
</feature>
<protein>
    <submittedName>
        <fullName evidence="2">Transcriptional regulator</fullName>
    </submittedName>
</protein>
<dbReference type="InterPro" id="IPR025111">
    <property type="entry name" value="DUF4032"/>
</dbReference>